<feature type="domain" description="OmpR/PhoB-type" evidence="9">
    <location>
        <begin position="135"/>
        <end position="235"/>
    </location>
</feature>
<dbReference type="FunFam" id="1.10.10.10:FF:000005">
    <property type="entry name" value="Two-component system response regulator"/>
    <property type="match status" value="1"/>
</dbReference>
<keyword evidence="11" id="KW-1185">Reference proteome</keyword>
<dbReference type="PANTHER" id="PTHR48111:SF22">
    <property type="entry name" value="REGULATOR OF RPOS"/>
    <property type="match status" value="1"/>
</dbReference>
<dbReference type="SMART" id="SM00448">
    <property type="entry name" value="REC"/>
    <property type="match status" value="1"/>
</dbReference>
<dbReference type="EMBL" id="CP019082">
    <property type="protein sequence ID" value="APW63753.1"/>
    <property type="molecule type" value="Genomic_DNA"/>
</dbReference>
<dbReference type="InterPro" id="IPR036388">
    <property type="entry name" value="WH-like_DNA-bd_sf"/>
</dbReference>
<dbReference type="Pfam" id="PF00486">
    <property type="entry name" value="Trans_reg_C"/>
    <property type="match status" value="1"/>
</dbReference>
<dbReference type="InterPro" id="IPR039420">
    <property type="entry name" value="WalR-like"/>
</dbReference>
<dbReference type="AlphaFoldDB" id="A0A1U7CXY9"/>
<protein>
    <submittedName>
        <fullName evidence="10">Response regulator MprA</fullName>
    </submittedName>
</protein>
<evidence type="ECO:0000256" key="2">
    <source>
        <dbReference type="ARBA" id="ARBA00023012"/>
    </source>
</evidence>
<evidence type="ECO:0000256" key="5">
    <source>
        <dbReference type="ARBA" id="ARBA00023163"/>
    </source>
</evidence>
<keyword evidence="4 7" id="KW-0238">DNA-binding</keyword>
<feature type="DNA-binding region" description="OmpR/PhoB-type" evidence="7">
    <location>
        <begin position="135"/>
        <end position="235"/>
    </location>
</feature>
<accession>A0A1U7CXY9</accession>
<reference evidence="11" key="1">
    <citation type="submission" date="2016-12" db="EMBL/GenBank/DDBJ databases">
        <title>Comparative genomics of four Isosphaeraceae planctomycetes: a common pool of plasmids and glycoside hydrolase genes.</title>
        <authorList>
            <person name="Ivanova A."/>
        </authorList>
    </citation>
    <scope>NUCLEOTIDE SEQUENCE [LARGE SCALE GENOMIC DNA]</scope>
    <source>
        <strain evidence="11">PX4</strain>
    </source>
</reference>
<dbReference type="GO" id="GO:0000976">
    <property type="term" value="F:transcription cis-regulatory region binding"/>
    <property type="evidence" value="ECO:0007669"/>
    <property type="project" value="TreeGrafter"/>
</dbReference>
<feature type="modified residue" description="4-aspartylphosphate" evidence="6">
    <location>
        <position position="64"/>
    </location>
</feature>
<dbReference type="SUPFAM" id="SSF52172">
    <property type="entry name" value="CheY-like"/>
    <property type="match status" value="1"/>
</dbReference>
<dbReference type="Gene3D" id="6.10.250.690">
    <property type="match status" value="1"/>
</dbReference>
<dbReference type="Pfam" id="PF00072">
    <property type="entry name" value="Response_reg"/>
    <property type="match status" value="1"/>
</dbReference>
<dbReference type="InterPro" id="IPR011006">
    <property type="entry name" value="CheY-like_superfamily"/>
</dbReference>
<evidence type="ECO:0000313" key="10">
    <source>
        <dbReference type="EMBL" id="APW63753.1"/>
    </source>
</evidence>
<dbReference type="GO" id="GO:0000156">
    <property type="term" value="F:phosphorelay response regulator activity"/>
    <property type="evidence" value="ECO:0007669"/>
    <property type="project" value="TreeGrafter"/>
</dbReference>
<feature type="domain" description="Response regulatory" evidence="8">
    <location>
        <begin position="15"/>
        <end position="129"/>
    </location>
</feature>
<dbReference type="PROSITE" id="PS50110">
    <property type="entry name" value="RESPONSE_REGULATORY"/>
    <property type="match status" value="1"/>
</dbReference>
<dbReference type="Proteomes" id="UP000186309">
    <property type="component" value="Chromosome"/>
</dbReference>
<dbReference type="GO" id="GO:0005829">
    <property type="term" value="C:cytosol"/>
    <property type="evidence" value="ECO:0007669"/>
    <property type="project" value="TreeGrafter"/>
</dbReference>
<evidence type="ECO:0000256" key="3">
    <source>
        <dbReference type="ARBA" id="ARBA00023015"/>
    </source>
</evidence>
<keyword evidence="5" id="KW-0804">Transcription</keyword>
<keyword evidence="3" id="KW-0805">Transcription regulation</keyword>
<keyword evidence="2" id="KW-0902">Two-component regulatory system</keyword>
<gene>
    <name evidence="10" type="primary">mprA_4</name>
    <name evidence="10" type="ORF">BSF38_05329</name>
</gene>
<dbReference type="GO" id="GO:0032993">
    <property type="term" value="C:protein-DNA complex"/>
    <property type="evidence" value="ECO:0007669"/>
    <property type="project" value="TreeGrafter"/>
</dbReference>
<dbReference type="STRING" id="1387353.BSF38_05329"/>
<dbReference type="KEGG" id="pbor:BSF38_05329"/>
<organism evidence="10 11">
    <name type="scientific">Paludisphaera borealis</name>
    <dbReference type="NCBI Taxonomy" id="1387353"/>
    <lineage>
        <taxon>Bacteria</taxon>
        <taxon>Pseudomonadati</taxon>
        <taxon>Planctomycetota</taxon>
        <taxon>Planctomycetia</taxon>
        <taxon>Isosphaerales</taxon>
        <taxon>Isosphaeraceae</taxon>
        <taxon>Paludisphaera</taxon>
    </lineage>
</organism>
<dbReference type="FunFam" id="3.40.50.2300:FF:000002">
    <property type="entry name" value="DNA-binding response regulator PhoP"/>
    <property type="match status" value="1"/>
</dbReference>
<dbReference type="SMART" id="SM00862">
    <property type="entry name" value="Trans_reg_C"/>
    <property type="match status" value="1"/>
</dbReference>
<dbReference type="CDD" id="cd00383">
    <property type="entry name" value="trans_reg_C"/>
    <property type="match status" value="1"/>
</dbReference>
<dbReference type="InterPro" id="IPR001789">
    <property type="entry name" value="Sig_transdc_resp-reg_receiver"/>
</dbReference>
<dbReference type="Gene3D" id="3.40.50.2300">
    <property type="match status" value="1"/>
</dbReference>
<dbReference type="PANTHER" id="PTHR48111">
    <property type="entry name" value="REGULATOR OF RPOS"/>
    <property type="match status" value="1"/>
</dbReference>
<dbReference type="PROSITE" id="PS51755">
    <property type="entry name" value="OMPR_PHOB"/>
    <property type="match status" value="1"/>
</dbReference>
<proteinExistence type="predicted"/>
<evidence type="ECO:0000256" key="1">
    <source>
        <dbReference type="ARBA" id="ARBA00022553"/>
    </source>
</evidence>
<dbReference type="Gene3D" id="1.10.10.10">
    <property type="entry name" value="Winged helix-like DNA-binding domain superfamily/Winged helix DNA-binding domain"/>
    <property type="match status" value="1"/>
</dbReference>
<evidence type="ECO:0000259" key="9">
    <source>
        <dbReference type="PROSITE" id="PS51755"/>
    </source>
</evidence>
<dbReference type="InterPro" id="IPR001867">
    <property type="entry name" value="OmpR/PhoB-type_DNA-bd"/>
</dbReference>
<evidence type="ECO:0000313" key="11">
    <source>
        <dbReference type="Proteomes" id="UP000186309"/>
    </source>
</evidence>
<evidence type="ECO:0000259" key="8">
    <source>
        <dbReference type="PROSITE" id="PS50110"/>
    </source>
</evidence>
<evidence type="ECO:0000256" key="6">
    <source>
        <dbReference type="PROSITE-ProRule" id="PRU00169"/>
    </source>
</evidence>
<evidence type="ECO:0000256" key="7">
    <source>
        <dbReference type="PROSITE-ProRule" id="PRU01091"/>
    </source>
</evidence>
<sequence>MSESTENRRGHDMPRLLVVEDQPKLLQSLERGLREEGYDVLTASDGRDAFEQASTIPVDAVILDLMLPERDGLDVLRGLRDDGFSKPVLILTARDGIDARVEGLDSGADDYLVKPFAFTELLARVRALLRRDTLSRELCFSADDLELNLVARSVVRGGVEIDLTRREFELLEFLLRNKNTPVTREMIAREVWKETSGTLTNTIDVYITLLRKKVERPDRPTLIHTVRGVGYVLKDVV</sequence>
<name>A0A1U7CXY9_9BACT</name>
<evidence type="ECO:0000256" key="4">
    <source>
        <dbReference type="ARBA" id="ARBA00023125"/>
    </source>
</evidence>
<keyword evidence="1 6" id="KW-0597">Phosphoprotein</keyword>
<dbReference type="RefSeq" id="WP_237170624.1">
    <property type="nucleotide sequence ID" value="NZ_CP019082.1"/>
</dbReference>
<dbReference type="GO" id="GO:0006355">
    <property type="term" value="P:regulation of DNA-templated transcription"/>
    <property type="evidence" value="ECO:0007669"/>
    <property type="project" value="InterPro"/>
</dbReference>
<dbReference type="CDD" id="cd17624">
    <property type="entry name" value="REC_OmpR_PmrA-like"/>
    <property type="match status" value="1"/>
</dbReference>